<protein>
    <submittedName>
        <fullName evidence="10">Cysteine desulfurase</fullName>
    </submittedName>
</protein>
<evidence type="ECO:0000256" key="6">
    <source>
        <dbReference type="ARBA" id="ARBA00023004"/>
    </source>
</evidence>
<keyword evidence="6" id="KW-0408">Iron</keyword>
<dbReference type="PIRSF" id="PIRSF005572">
    <property type="entry name" value="NifS"/>
    <property type="match status" value="1"/>
</dbReference>
<accession>A0A150Q4L7</accession>
<dbReference type="InterPro" id="IPR016454">
    <property type="entry name" value="Cysteine_dSase"/>
</dbReference>
<dbReference type="PANTHER" id="PTHR11601">
    <property type="entry name" value="CYSTEINE DESULFURYLASE FAMILY MEMBER"/>
    <property type="match status" value="1"/>
</dbReference>
<keyword evidence="4" id="KW-0479">Metal-binding</keyword>
<evidence type="ECO:0000313" key="10">
    <source>
        <dbReference type="EMBL" id="KYF62909.1"/>
    </source>
</evidence>
<reference evidence="10 11" key="1">
    <citation type="submission" date="2014-02" db="EMBL/GenBank/DDBJ databases">
        <title>The small core and large imbalanced accessory genome model reveals a collaborative survival strategy of Sorangium cellulosum strains in nature.</title>
        <authorList>
            <person name="Han K."/>
            <person name="Peng R."/>
            <person name="Blom J."/>
            <person name="Li Y.-Z."/>
        </authorList>
    </citation>
    <scope>NUCLEOTIDE SEQUENCE [LARGE SCALE GENOMIC DNA]</scope>
    <source>
        <strain evidence="10 11">So0008-312</strain>
    </source>
</reference>
<comment type="cofactor">
    <cofactor evidence="1">
        <name>pyridoxal 5'-phosphate</name>
        <dbReference type="ChEBI" id="CHEBI:597326"/>
    </cofactor>
</comment>
<dbReference type="Gene3D" id="3.90.1150.10">
    <property type="entry name" value="Aspartate Aminotransferase, domain 1"/>
    <property type="match status" value="1"/>
</dbReference>
<dbReference type="OrthoDB" id="9804366at2"/>
<proteinExistence type="inferred from homology"/>
<dbReference type="Gene3D" id="1.10.260.50">
    <property type="match status" value="1"/>
</dbReference>
<organism evidence="10 11">
    <name type="scientific">Sorangium cellulosum</name>
    <name type="common">Polyangium cellulosum</name>
    <dbReference type="NCBI Taxonomy" id="56"/>
    <lineage>
        <taxon>Bacteria</taxon>
        <taxon>Pseudomonadati</taxon>
        <taxon>Myxococcota</taxon>
        <taxon>Polyangia</taxon>
        <taxon>Polyangiales</taxon>
        <taxon>Polyangiaceae</taxon>
        <taxon>Sorangium</taxon>
    </lineage>
</organism>
<dbReference type="GO" id="GO:0031071">
    <property type="term" value="F:cysteine desulfurase activity"/>
    <property type="evidence" value="ECO:0007669"/>
    <property type="project" value="UniProtKB-EC"/>
</dbReference>
<dbReference type="SUPFAM" id="SSF53383">
    <property type="entry name" value="PLP-dependent transferases"/>
    <property type="match status" value="1"/>
</dbReference>
<dbReference type="AlphaFoldDB" id="A0A150Q4L7"/>
<keyword evidence="5" id="KW-0663">Pyridoxal phosphate</keyword>
<name>A0A150Q4L7_SORCE</name>
<dbReference type="GO" id="GO:0046872">
    <property type="term" value="F:metal ion binding"/>
    <property type="evidence" value="ECO:0007669"/>
    <property type="project" value="UniProtKB-KW"/>
</dbReference>
<evidence type="ECO:0000256" key="4">
    <source>
        <dbReference type="ARBA" id="ARBA00022723"/>
    </source>
</evidence>
<keyword evidence="3" id="KW-0808">Transferase</keyword>
<dbReference type="InterPro" id="IPR000192">
    <property type="entry name" value="Aminotrans_V_dom"/>
</dbReference>
<sequence>MRSAAGLIYLDWNATTPPHPEVLAAMQAAAEVAWANPASVHGPGRRARAFIEQAREAAARLTGFDARDVTLTSGGTEANNLALWHAFGGEASGAGAAGAPAWGRLQGALVVSRIEHPSVTRAAEALAGRGVEVAWVDPEPSGRVAPEALAAAIDRAAAVAPVRLLSLQAVNHETGVVQPVAEAAALAHARGARLHVDAVQAVGRLPPEAWAGADLVSVAAHKIRGPKGIGALAARPGIRLRPVLLGGAQERGLRPGTQDPIAAAGFAVAARRALDAPARYAALAPLRDRLEAELLDAGRAAGGAPLRNGQGARAPHVANLSWPGWRGDELCAALDLEGVAVSSGSACSAGTAEPSPVLTAMLGAERAASAVRFSIGEETTEGDIAEAVRRVARVLTRLRPLRAGT</sequence>
<dbReference type="InterPro" id="IPR015424">
    <property type="entry name" value="PyrdxlP-dep_Trfase"/>
</dbReference>
<comment type="similarity">
    <text evidence="2">Belongs to the class-V pyridoxal-phosphate-dependent aminotransferase family. NifS/IscS subfamily.</text>
</comment>
<keyword evidence="7" id="KW-0411">Iron-sulfur</keyword>
<dbReference type="InterPro" id="IPR015422">
    <property type="entry name" value="PyrdxlP-dep_Trfase_small"/>
</dbReference>
<evidence type="ECO:0000256" key="7">
    <source>
        <dbReference type="ARBA" id="ARBA00023014"/>
    </source>
</evidence>
<evidence type="ECO:0000256" key="3">
    <source>
        <dbReference type="ARBA" id="ARBA00022679"/>
    </source>
</evidence>
<dbReference type="Proteomes" id="UP000075260">
    <property type="component" value="Unassembled WGS sequence"/>
</dbReference>
<dbReference type="RefSeq" id="WP_061612417.1">
    <property type="nucleotide sequence ID" value="NZ_JEMA01001055.1"/>
</dbReference>
<feature type="domain" description="Aminotransferase class V" evidence="9">
    <location>
        <begin position="8"/>
        <end position="384"/>
    </location>
</feature>
<evidence type="ECO:0000313" key="11">
    <source>
        <dbReference type="Proteomes" id="UP000075260"/>
    </source>
</evidence>
<evidence type="ECO:0000256" key="2">
    <source>
        <dbReference type="ARBA" id="ARBA00006490"/>
    </source>
</evidence>
<dbReference type="Pfam" id="PF00266">
    <property type="entry name" value="Aminotran_5"/>
    <property type="match status" value="1"/>
</dbReference>
<dbReference type="EMBL" id="JEMA01001055">
    <property type="protein sequence ID" value="KYF62909.1"/>
    <property type="molecule type" value="Genomic_DNA"/>
</dbReference>
<dbReference type="Gene3D" id="3.40.640.10">
    <property type="entry name" value="Type I PLP-dependent aspartate aminotransferase-like (Major domain)"/>
    <property type="match status" value="1"/>
</dbReference>
<comment type="caution">
    <text evidence="10">The sequence shown here is derived from an EMBL/GenBank/DDBJ whole genome shotgun (WGS) entry which is preliminary data.</text>
</comment>
<dbReference type="GO" id="GO:0051536">
    <property type="term" value="F:iron-sulfur cluster binding"/>
    <property type="evidence" value="ECO:0007669"/>
    <property type="project" value="UniProtKB-KW"/>
</dbReference>
<evidence type="ECO:0000256" key="5">
    <source>
        <dbReference type="ARBA" id="ARBA00022898"/>
    </source>
</evidence>
<comment type="catalytic activity">
    <reaction evidence="8">
        <text>(sulfur carrier)-H + L-cysteine = (sulfur carrier)-SH + L-alanine</text>
        <dbReference type="Rhea" id="RHEA:43892"/>
        <dbReference type="Rhea" id="RHEA-COMP:14737"/>
        <dbReference type="Rhea" id="RHEA-COMP:14739"/>
        <dbReference type="ChEBI" id="CHEBI:29917"/>
        <dbReference type="ChEBI" id="CHEBI:35235"/>
        <dbReference type="ChEBI" id="CHEBI:57972"/>
        <dbReference type="ChEBI" id="CHEBI:64428"/>
        <dbReference type="EC" id="2.8.1.7"/>
    </reaction>
</comment>
<gene>
    <name evidence="10" type="ORF">BE15_37165</name>
</gene>
<dbReference type="PANTHER" id="PTHR11601:SF34">
    <property type="entry name" value="CYSTEINE DESULFURASE"/>
    <property type="match status" value="1"/>
</dbReference>
<dbReference type="InterPro" id="IPR015421">
    <property type="entry name" value="PyrdxlP-dep_Trfase_major"/>
</dbReference>
<evidence type="ECO:0000256" key="1">
    <source>
        <dbReference type="ARBA" id="ARBA00001933"/>
    </source>
</evidence>
<evidence type="ECO:0000256" key="8">
    <source>
        <dbReference type="ARBA" id="ARBA00050776"/>
    </source>
</evidence>
<evidence type="ECO:0000259" key="9">
    <source>
        <dbReference type="Pfam" id="PF00266"/>
    </source>
</evidence>